<comment type="caution">
    <text evidence="9">The sequence shown here is derived from an EMBL/GenBank/DDBJ whole genome shotgun (WGS) entry which is preliminary data.</text>
</comment>
<dbReference type="InterPro" id="IPR036909">
    <property type="entry name" value="Cyt_c-like_dom_sf"/>
</dbReference>
<sequence>MLNDETGVPELKMAQTDGLTDLQLLGKNIYFDKISSPENMACAGCHDPGLGFTGPNPGINLKGSVYRGAVPHRFGNRKPPSAAYAAFSPVLHIDEEGIFEGGNFWDGRATGEHFLLNPDAVMLEGMGLPSAEQALGPFLNPVEQNAPSKEDVLMQIAASKYAWLWEEVWGEPPGWASGAETDRNYDRVGVAIAAYEGSTEVNPFTSKFDAYMRGEAELTEQEARGLMLFEAEDKGNCTACHPSRAEEHEGHHMLPLFTDFTFDNLGVPKNPDNPFYSMDKVYLDDGTPINPMGKDWVDLGLGGFLQSHPNPEWMAMAGENMGKQKVPTLRNVGKMKGNGFIKAYTHNGYFKSLKELVHFYNTRDVEPWPAPEVAQNVNTNELGNLGLTGEEEDAIVAFLLTLSDGYTGN</sequence>
<dbReference type="InterPro" id="IPR004852">
    <property type="entry name" value="Di-haem_cyt_c_peroxidsae"/>
</dbReference>
<dbReference type="AlphaFoldDB" id="A0A399T0Y2"/>
<keyword evidence="2 7" id="KW-0349">Heme</keyword>
<dbReference type="PROSITE" id="PS51007">
    <property type="entry name" value="CYTC"/>
    <property type="match status" value="1"/>
</dbReference>
<accession>A0A399T0Y2</accession>
<dbReference type="Gene3D" id="1.10.760.10">
    <property type="entry name" value="Cytochrome c-like domain"/>
    <property type="match status" value="2"/>
</dbReference>
<comment type="subcellular location">
    <subcellularLocation>
        <location evidence="1">Cell envelope</location>
    </subcellularLocation>
</comment>
<proteinExistence type="predicted"/>
<keyword evidence="10" id="KW-1185">Reference proteome</keyword>
<evidence type="ECO:0000256" key="3">
    <source>
        <dbReference type="ARBA" id="ARBA00022723"/>
    </source>
</evidence>
<dbReference type="SUPFAM" id="SSF46626">
    <property type="entry name" value="Cytochrome c"/>
    <property type="match status" value="2"/>
</dbReference>
<feature type="domain" description="Cytochrome c" evidence="8">
    <location>
        <begin position="220"/>
        <end position="403"/>
    </location>
</feature>
<dbReference type="InterPro" id="IPR051395">
    <property type="entry name" value="Cytochrome_c_Peroxidase/MauG"/>
</dbReference>
<gene>
    <name evidence="9" type="ORF">D1614_09175</name>
</gene>
<evidence type="ECO:0000256" key="6">
    <source>
        <dbReference type="ARBA" id="ARBA00023004"/>
    </source>
</evidence>
<keyword evidence="4" id="KW-0732">Signal</keyword>
<dbReference type="GO" id="GO:0004130">
    <property type="term" value="F:cytochrome-c peroxidase activity"/>
    <property type="evidence" value="ECO:0007669"/>
    <property type="project" value="TreeGrafter"/>
</dbReference>
<evidence type="ECO:0000256" key="1">
    <source>
        <dbReference type="ARBA" id="ARBA00004196"/>
    </source>
</evidence>
<dbReference type="Proteomes" id="UP000265926">
    <property type="component" value="Unassembled WGS sequence"/>
</dbReference>
<evidence type="ECO:0000256" key="2">
    <source>
        <dbReference type="ARBA" id="ARBA00022617"/>
    </source>
</evidence>
<keyword evidence="6 7" id="KW-0408">Iron</keyword>
<dbReference type="Pfam" id="PF03150">
    <property type="entry name" value="CCP_MauG"/>
    <property type="match status" value="1"/>
</dbReference>
<dbReference type="GO" id="GO:0030313">
    <property type="term" value="C:cell envelope"/>
    <property type="evidence" value="ECO:0007669"/>
    <property type="project" value="UniProtKB-SubCell"/>
</dbReference>
<evidence type="ECO:0000256" key="5">
    <source>
        <dbReference type="ARBA" id="ARBA00023002"/>
    </source>
</evidence>
<evidence type="ECO:0000313" key="9">
    <source>
        <dbReference type="EMBL" id="RIJ48694.1"/>
    </source>
</evidence>
<dbReference type="EMBL" id="QWGR01000004">
    <property type="protein sequence ID" value="RIJ48694.1"/>
    <property type="molecule type" value="Genomic_DNA"/>
</dbReference>
<evidence type="ECO:0000256" key="7">
    <source>
        <dbReference type="PROSITE-ProRule" id="PRU00433"/>
    </source>
</evidence>
<evidence type="ECO:0000259" key="8">
    <source>
        <dbReference type="PROSITE" id="PS51007"/>
    </source>
</evidence>
<evidence type="ECO:0000313" key="10">
    <source>
        <dbReference type="Proteomes" id="UP000265926"/>
    </source>
</evidence>
<dbReference type="GO" id="GO:0009055">
    <property type="term" value="F:electron transfer activity"/>
    <property type="evidence" value="ECO:0007669"/>
    <property type="project" value="InterPro"/>
</dbReference>
<dbReference type="InterPro" id="IPR009056">
    <property type="entry name" value="Cyt_c-like_dom"/>
</dbReference>
<evidence type="ECO:0000256" key="4">
    <source>
        <dbReference type="ARBA" id="ARBA00022729"/>
    </source>
</evidence>
<protein>
    <submittedName>
        <fullName evidence="9">Cytochrome C</fullName>
    </submittedName>
</protein>
<reference evidence="9 10" key="1">
    <citation type="submission" date="2018-08" db="EMBL/GenBank/DDBJ databases">
        <title>Pallidiluteibacterium maritimus gen. nov., sp. nov., isolated from coastal sediment.</title>
        <authorList>
            <person name="Zhou L.Y."/>
        </authorList>
    </citation>
    <scope>NUCLEOTIDE SEQUENCE [LARGE SCALE GENOMIC DNA]</scope>
    <source>
        <strain evidence="9 10">XSD2</strain>
    </source>
</reference>
<keyword evidence="5" id="KW-0560">Oxidoreductase</keyword>
<dbReference type="GO" id="GO:0046872">
    <property type="term" value="F:metal ion binding"/>
    <property type="evidence" value="ECO:0007669"/>
    <property type="project" value="UniProtKB-KW"/>
</dbReference>
<dbReference type="GO" id="GO:0020037">
    <property type="term" value="F:heme binding"/>
    <property type="evidence" value="ECO:0007669"/>
    <property type="project" value="InterPro"/>
</dbReference>
<dbReference type="PANTHER" id="PTHR30600:SF10">
    <property type="entry name" value="BLL6722 PROTEIN"/>
    <property type="match status" value="1"/>
</dbReference>
<name>A0A399T0Y2_9BACT</name>
<organism evidence="9 10">
    <name type="scientific">Maribellus luteus</name>
    <dbReference type="NCBI Taxonomy" id="2305463"/>
    <lineage>
        <taxon>Bacteria</taxon>
        <taxon>Pseudomonadati</taxon>
        <taxon>Bacteroidota</taxon>
        <taxon>Bacteroidia</taxon>
        <taxon>Marinilabiliales</taxon>
        <taxon>Prolixibacteraceae</taxon>
        <taxon>Maribellus</taxon>
    </lineage>
</organism>
<dbReference type="OrthoDB" id="9805202at2"/>
<keyword evidence="3 7" id="KW-0479">Metal-binding</keyword>
<dbReference type="PANTHER" id="PTHR30600">
    <property type="entry name" value="CYTOCHROME C PEROXIDASE-RELATED"/>
    <property type="match status" value="1"/>
</dbReference>